<feature type="domain" description="CoA carboxyltransferase N-terminal" evidence="2">
    <location>
        <begin position="1"/>
        <end position="230"/>
    </location>
</feature>
<keyword evidence="4" id="KW-0436">Ligase</keyword>
<dbReference type="InterPro" id="IPR011763">
    <property type="entry name" value="COA_CT_C"/>
</dbReference>
<dbReference type="RefSeq" id="WP_380840786.1">
    <property type="nucleotide sequence ID" value="NZ_JBHSFP010000008.1"/>
</dbReference>
<dbReference type="PROSITE" id="PS50980">
    <property type="entry name" value="COA_CT_NTER"/>
    <property type="match status" value="1"/>
</dbReference>
<dbReference type="Gene3D" id="3.90.226.10">
    <property type="entry name" value="2-enoyl-CoA Hydratase, Chain A, domain 1"/>
    <property type="match status" value="2"/>
</dbReference>
<dbReference type="PANTHER" id="PTHR43842">
    <property type="entry name" value="PROPIONYL-COA CARBOXYLASE BETA CHAIN"/>
    <property type="match status" value="1"/>
</dbReference>
<comment type="caution">
    <text evidence="4">The sequence shown here is derived from an EMBL/GenBank/DDBJ whole genome shotgun (WGS) entry which is preliminary data.</text>
</comment>
<keyword evidence="5" id="KW-1185">Reference proteome</keyword>
<evidence type="ECO:0000313" key="4">
    <source>
        <dbReference type="EMBL" id="MFC4532064.1"/>
    </source>
</evidence>
<evidence type="ECO:0000313" key="5">
    <source>
        <dbReference type="Proteomes" id="UP001596004"/>
    </source>
</evidence>
<feature type="compositionally biased region" description="Basic and acidic residues" evidence="1">
    <location>
        <begin position="12"/>
        <end position="22"/>
    </location>
</feature>
<evidence type="ECO:0000259" key="3">
    <source>
        <dbReference type="PROSITE" id="PS50989"/>
    </source>
</evidence>
<gene>
    <name evidence="4" type="ORF">ACFO60_14925</name>
</gene>
<evidence type="ECO:0000259" key="2">
    <source>
        <dbReference type="PROSITE" id="PS50980"/>
    </source>
</evidence>
<dbReference type="InterPro" id="IPR051047">
    <property type="entry name" value="AccD/PCCB"/>
</dbReference>
<name>A0ABV9CG88_9ACTN</name>
<organism evidence="4 5">
    <name type="scientific">Sphaerisporangium dianthi</name>
    <dbReference type="NCBI Taxonomy" id="1436120"/>
    <lineage>
        <taxon>Bacteria</taxon>
        <taxon>Bacillati</taxon>
        <taxon>Actinomycetota</taxon>
        <taxon>Actinomycetes</taxon>
        <taxon>Streptosporangiales</taxon>
        <taxon>Streptosporangiaceae</taxon>
        <taxon>Sphaerisporangium</taxon>
    </lineage>
</organism>
<dbReference type="PANTHER" id="PTHR43842:SF2">
    <property type="entry name" value="PROPIONYL-COA CARBOXYLASE BETA CHAIN, MITOCHONDRIAL"/>
    <property type="match status" value="1"/>
</dbReference>
<dbReference type="InterPro" id="IPR011762">
    <property type="entry name" value="COA_CT_N"/>
</dbReference>
<dbReference type="Pfam" id="PF01039">
    <property type="entry name" value="Carboxyl_trans"/>
    <property type="match status" value="1"/>
</dbReference>
<dbReference type="EMBL" id="JBHSFP010000008">
    <property type="protein sequence ID" value="MFC4532064.1"/>
    <property type="molecule type" value="Genomic_DNA"/>
</dbReference>
<dbReference type="EC" id="6.-.-.-" evidence="4"/>
<accession>A0ABV9CG88</accession>
<protein>
    <submittedName>
        <fullName evidence="4">Acyl-CoA carboxylase subunit beta</fullName>
        <ecNumber evidence="4">6.-.-.-</ecNumber>
    </submittedName>
</protein>
<dbReference type="SUPFAM" id="SSF52096">
    <property type="entry name" value="ClpP/crotonase"/>
    <property type="match status" value="2"/>
</dbReference>
<dbReference type="InterPro" id="IPR029045">
    <property type="entry name" value="ClpP/crotonase-like_dom_sf"/>
</dbReference>
<evidence type="ECO:0000256" key="1">
    <source>
        <dbReference type="SAM" id="MobiDB-lite"/>
    </source>
</evidence>
<dbReference type="PROSITE" id="PS50989">
    <property type="entry name" value="COA_CT_CTER"/>
    <property type="match status" value="1"/>
</dbReference>
<feature type="domain" description="CoA carboxyltransferase C-terminal" evidence="3">
    <location>
        <begin position="227"/>
        <end position="475"/>
    </location>
</feature>
<dbReference type="InterPro" id="IPR034733">
    <property type="entry name" value="AcCoA_carboxyl_beta"/>
</dbReference>
<dbReference type="Proteomes" id="UP001596004">
    <property type="component" value="Unassembled WGS sequence"/>
</dbReference>
<sequence length="475" mass="49911">MTVLDNEVAARVSEEEPPDPRDPHIRLSALFDEGTLHLLSPADDRSGALAAMGRVEGVPVVAFASDARVQGGAMGTAGCEHIVHAYDVAVRERVPIVGLWHSGGARLAEGAESLHAVGRVFAAMTRASGLVPQISVVLGPAAGGAAYGPALTDLVILSDQGRIFVTGPDVVRSVTGEQIDMAALGGPDPHSKRSGVVHVVTKTDADAMLQARRLAVLLGHQSRVRLESVQDVDFSGLLPDEVRRAYSVQPLVNGLLDEPGVELHPKWAPNIVTTLGRLGGRTVGVIANNPMRLAGCLDSTSAEKAARFVRMCDAFGVPLVVLVDVPGYLPGVGQEHDGVVRRGAKLLHAFAEASVPRVTLVTRKAYGGAYIAMNSRALGATKVFAWPTAEVAVMGSLAAVRVLKRREIAAAPEEERSALETRLAEEHEKISGGLDRAIEIGVIDEVIKPAETRSAIAKVLAQATPARGSHGNIPL</sequence>
<reference evidence="5" key="1">
    <citation type="journal article" date="2019" name="Int. J. Syst. Evol. Microbiol.">
        <title>The Global Catalogue of Microorganisms (GCM) 10K type strain sequencing project: providing services to taxonomists for standard genome sequencing and annotation.</title>
        <authorList>
            <consortium name="The Broad Institute Genomics Platform"/>
            <consortium name="The Broad Institute Genome Sequencing Center for Infectious Disease"/>
            <person name="Wu L."/>
            <person name="Ma J."/>
        </authorList>
    </citation>
    <scope>NUCLEOTIDE SEQUENCE [LARGE SCALE GENOMIC DNA]</scope>
    <source>
        <strain evidence="5">CGMCC 4.7132</strain>
    </source>
</reference>
<feature type="region of interest" description="Disordered" evidence="1">
    <location>
        <begin position="1"/>
        <end position="22"/>
    </location>
</feature>
<dbReference type="GO" id="GO:0016874">
    <property type="term" value="F:ligase activity"/>
    <property type="evidence" value="ECO:0007669"/>
    <property type="project" value="UniProtKB-KW"/>
</dbReference>
<proteinExistence type="predicted"/>